<sequence length="64" mass="6774">MPTSSPSLDTKFSLRRLIGASESEIVMAPVPSVAFLALVPAACVRTFERDRCQCPWTGSCAGGT</sequence>
<dbReference type="AlphaFoldDB" id="A0A0L8HTE0"/>
<gene>
    <name evidence="1" type="ORF">OCBIM_22006463mg</name>
</gene>
<evidence type="ECO:0000313" key="1">
    <source>
        <dbReference type="EMBL" id="KOF92464.1"/>
    </source>
</evidence>
<name>A0A0L8HTE0_OCTBM</name>
<dbReference type="EMBL" id="KQ417324">
    <property type="protein sequence ID" value="KOF92464.1"/>
    <property type="molecule type" value="Genomic_DNA"/>
</dbReference>
<reference evidence="1" key="1">
    <citation type="submission" date="2015-07" db="EMBL/GenBank/DDBJ databases">
        <title>MeaNS - Measles Nucleotide Surveillance Program.</title>
        <authorList>
            <person name="Tran T."/>
            <person name="Druce J."/>
        </authorList>
    </citation>
    <scope>NUCLEOTIDE SEQUENCE</scope>
    <source>
        <strain evidence="1">UCB-OBI-ISO-001</strain>
        <tissue evidence="1">Gonad</tissue>
    </source>
</reference>
<proteinExistence type="predicted"/>
<accession>A0A0L8HTE0</accession>
<organism evidence="1">
    <name type="scientific">Octopus bimaculoides</name>
    <name type="common">California two-spotted octopus</name>
    <dbReference type="NCBI Taxonomy" id="37653"/>
    <lineage>
        <taxon>Eukaryota</taxon>
        <taxon>Metazoa</taxon>
        <taxon>Spiralia</taxon>
        <taxon>Lophotrochozoa</taxon>
        <taxon>Mollusca</taxon>
        <taxon>Cephalopoda</taxon>
        <taxon>Coleoidea</taxon>
        <taxon>Octopodiformes</taxon>
        <taxon>Octopoda</taxon>
        <taxon>Incirrata</taxon>
        <taxon>Octopodidae</taxon>
        <taxon>Octopus</taxon>
    </lineage>
</organism>
<protein>
    <submittedName>
        <fullName evidence="1">Uncharacterized protein</fullName>
    </submittedName>
</protein>